<dbReference type="Proteomes" id="UP000774617">
    <property type="component" value="Unassembled WGS sequence"/>
</dbReference>
<gene>
    <name evidence="2" type="ORF">B0J12DRAFT_420257</name>
</gene>
<sequence>MKLALFSSGILAATSALAADPTIRVGCRPHPDHPGLSMNQVVSWVSNPTLRGSQPDLRYGFWDGKVQNCCLTQIKTCSSVFTFSYNHPFAWANYAFETAKGNGKWIQCFHIKPTDMTCS</sequence>
<protein>
    <submittedName>
        <fullName evidence="2">Uncharacterized protein</fullName>
    </submittedName>
</protein>
<organism evidence="2 3">
    <name type="scientific">Macrophomina phaseolina</name>
    <dbReference type="NCBI Taxonomy" id="35725"/>
    <lineage>
        <taxon>Eukaryota</taxon>
        <taxon>Fungi</taxon>
        <taxon>Dikarya</taxon>
        <taxon>Ascomycota</taxon>
        <taxon>Pezizomycotina</taxon>
        <taxon>Dothideomycetes</taxon>
        <taxon>Dothideomycetes incertae sedis</taxon>
        <taxon>Botryosphaeriales</taxon>
        <taxon>Botryosphaeriaceae</taxon>
        <taxon>Macrophomina</taxon>
    </lineage>
</organism>
<accession>A0ABQ8FR78</accession>
<feature type="signal peptide" evidence="1">
    <location>
        <begin position="1"/>
        <end position="18"/>
    </location>
</feature>
<proteinExistence type="predicted"/>
<dbReference type="EMBL" id="JAGTJR010000077">
    <property type="protein sequence ID" value="KAH7015962.1"/>
    <property type="molecule type" value="Genomic_DNA"/>
</dbReference>
<keyword evidence="1" id="KW-0732">Signal</keyword>
<reference evidence="2 3" key="1">
    <citation type="journal article" date="2021" name="Nat. Commun.">
        <title>Genetic determinants of endophytism in the Arabidopsis root mycobiome.</title>
        <authorList>
            <person name="Mesny F."/>
            <person name="Miyauchi S."/>
            <person name="Thiergart T."/>
            <person name="Pickel B."/>
            <person name="Atanasova L."/>
            <person name="Karlsson M."/>
            <person name="Huettel B."/>
            <person name="Barry K.W."/>
            <person name="Haridas S."/>
            <person name="Chen C."/>
            <person name="Bauer D."/>
            <person name="Andreopoulos W."/>
            <person name="Pangilinan J."/>
            <person name="LaButti K."/>
            <person name="Riley R."/>
            <person name="Lipzen A."/>
            <person name="Clum A."/>
            <person name="Drula E."/>
            <person name="Henrissat B."/>
            <person name="Kohler A."/>
            <person name="Grigoriev I.V."/>
            <person name="Martin F.M."/>
            <person name="Hacquard S."/>
        </authorList>
    </citation>
    <scope>NUCLEOTIDE SEQUENCE [LARGE SCALE GENOMIC DNA]</scope>
    <source>
        <strain evidence="2 3">MPI-SDFR-AT-0080</strain>
    </source>
</reference>
<name>A0ABQ8FR78_9PEZI</name>
<comment type="caution">
    <text evidence="2">The sequence shown here is derived from an EMBL/GenBank/DDBJ whole genome shotgun (WGS) entry which is preliminary data.</text>
</comment>
<evidence type="ECO:0000313" key="3">
    <source>
        <dbReference type="Proteomes" id="UP000774617"/>
    </source>
</evidence>
<evidence type="ECO:0000256" key="1">
    <source>
        <dbReference type="SAM" id="SignalP"/>
    </source>
</evidence>
<keyword evidence="3" id="KW-1185">Reference proteome</keyword>
<feature type="chain" id="PRO_5047166491" evidence="1">
    <location>
        <begin position="19"/>
        <end position="119"/>
    </location>
</feature>
<evidence type="ECO:0000313" key="2">
    <source>
        <dbReference type="EMBL" id="KAH7015962.1"/>
    </source>
</evidence>